<dbReference type="Pfam" id="PF00389">
    <property type="entry name" value="2-Hacid_dh"/>
    <property type="match status" value="1"/>
</dbReference>
<dbReference type="PANTHER" id="PTHR10996:SF281">
    <property type="entry name" value="D-ISOMER SPECIFIC 2-HYDROXYACID DEHYDROGENASE NAD-BINDING DOMAIN-CONTAINING PROTEIN-RELATED"/>
    <property type="match status" value="1"/>
</dbReference>
<feature type="region of interest" description="Disordered" evidence="3">
    <location>
        <begin position="1"/>
        <end position="55"/>
    </location>
</feature>
<dbReference type="EMBL" id="JAUTDP010000001">
    <property type="protein sequence ID" value="KAK3403416.1"/>
    <property type="molecule type" value="Genomic_DNA"/>
</dbReference>
<comment type="similarity">
    <text evidence="2">Belongs to the D-isomer specific 2-hydroxyacid dehydrogenase family.</text>
</comment>
<comment type="caution">
    <text evidence="6">The sequence shown here is derived from an EMBL/GenBank/DDBJ whole genome shotgun (WGS) entry which is preliminary data.</text>
</comment>
<gene>
    <name evidence="6" type="ORF">B0T20DRAFT_26106</name>
</gene>
<feature type="domain" description="D-isomer specific 2-hydroxyacid dehydrogenase NAD-binding" evidence="5">
    <location>
        <begin position="222"/>
        <end position="364"/>
    </location>
</feature>
<dbReference type="SUPFAM" id="SSF51735">
    <property type="entry name" value="NAD(P)-binding Rossmann-fold domains"/>
    <property type="match status" value="1"/>
</dbReference>
<dbReference type="Pfam" id="PF02826">
    <property type="entry name" value="2-Hacid_dh_C"/>
    <property type="match status" value="1"/>
</dbReference>
<dbReference type="PROSITE" id="PS00671">
    <property type="entry name" value="D_2_HYDROXYACID_DH_3"/>
    <property type="match status" value="1"/>
</dbReference>
<feature type="domain" description="D-isomer specific 2-hydroxyacid dehydrogenase catalytic" evidence="4">
    <location>
        <begin position="124"/>
        <end position="428"/>
    </location>
</feature>
<evidence type="ECO:0000259" key="4">
    <source>
        <dbReference type="Pfam" id="PF00389"/>
    </source>
</evidence>
<dbReference type="FunFam" id="3.40.50.720:FF:000526">
    <property type="entry name" value="D-mandelate dehydrogenase, putative"/>
    <property type="match status" value="1"/>
</dbReference>
<name>A0AAE0UGI3_SORBR</name>
<proteinExistence type="inferred from homology"/>
<feature type="compositionally biased region" description="Low complexity" evidence="3">
    <location>
        <begin position="16"/>
        <end position="40"/>
    </location>
</feature>
<evidence type="ECO:0000259" key="5">
    <source>
        <dbReference type="Pfam" id="PF02826"/>
    </source>
</evidence>
<sequence length="436" mass="46937">MAEPFNTPIPGSTPVLASTPRSSSPAPLLPSLTPTASMSTIPLRPPPQKDQSERRRPIVLHIGDPIKYNPATYTEFSQAFEVIRPSTAERDRGEFKKALQERRWGDFSAIFRPFWGTGGEMGRWDAELISLLPSSVEVFASAGAGFDWADTKLLGERGIIYCNSGLAAAEAVADFAVAMVISTFRHLPWCMGAATLPYFLKASSGSDATTGKTFQACHSLATAVSHNPRNHVLGLIGFGNIGQQIAARFGNPSFGMRIAYYDVVRKPASLESSLGATYYPSLELLLAASDCAVLCTPASPDGKPLITSDALKHVKKGSRFVNVARGSLVDEEALADALEDGRISAAALDVHAEEPKVNSRLVKMAFGEQDVVTDHTQHAKSNFNHPGRVMLTCHNAGGTVETHIGFEELSMRNIMAVSGGKEAITPVNLHYLKKTE</sequence>
<evidence type="ECO:0000256" key="2">
    <source>
        <dbReference type="RuleBase" id="RU003719"/>
    </source>
</evidence>
<dbReference type="SUPFAM" id="SSF52283">
    <property type="entry name" value="Formate/glycerate dehydrogenase catalytic domain-like"/>
    <property type="match status" value="1"/>
</dbReference>
<dbReference type="InterPro" id="IPR050223">
    <property type="entry name" value="D-isomer_2-hydroxyacid_DH"/>
</dbReference>
<evidence type="ECO:0000313" key="7">
    <source>
        <dbReference type="Proteomes" id="UP001281003"/>
    </source>
</evidence>
<dbReference type="GO" id="GO:0030267">
    <property type="term" value="F:glyoxylate reductase (NADPH) activity"/>
    <property type="evidence" value="ECO:0007669"/>
    <property type="project" value="TreeGrafter"/>
</dbReference>
<organism evidence="6 7">
    <name type="scientific">Sordaria brevicollis</name>
    <dbReference type="NCBI Taxonomy" id="83679"/>
    <lineage>
        <taxon>Eukaryota</taxon>
        <taxon>Fungi</taxon>
        <taxon>Dikarya</taxon>
        <taxon>Ascomycota</taxon>
        <taxon>Pezizomycotina</taxon>
        <taxon>Sordariomycetes</taxon>
        <taxon>Sordariomycetidae</taxon>
        <taxon>Sordariales</taxon>
        <taxon>Sordariaceae</taxon>
        <taxon>Sordaria</taxon>
    </lineage>
</organism>
<protein>
    <submittedName>
        <fullName evidence="6">D-isomer specific 2-hydroxyacid dehydrogenase</fullName>
    </submittedName>
</protein>
<dbReference type="InterPro" id="IPR029753">
    <property type="entry name" value="D-isomer_DH_CS"/>
</dbReference>
<dbReference type="CDD" id="cd12168">
    <property type="entry name" value="Mand_dh_like"/>
    <property type="match status" value="1"/>
</dbReference>
<dbReference type="GO" id="GO:0051287">
    <property type="term" value="F:NAD binding"/>
    <property type="evidence" value="ECO:0007669"/>
    <property type="project" value="InterPro"/>
</dbReference>
<reference evidence="6" key="1">
    <citation type="journal article" date="2023" name="Mol. Phylogenet. Evol.">
        <title>Genome-scale phylogeny and comparative genomics of the fungal order Sordariales.</title>
        <authorList>
            <person name="Hensen N."/>
            <person name="Bonometti L."/>
            <person name="Westerberg I."/>
            <person name="Brannstrom I.O."/>
            <person name="Guillou S."/>
            <person name="Cros-Aarteil S."/>
            <person name="Calhoun S."/>
            <person name="Haridas S."/>
            <person name="Kuo A."/>
            <person name="Mondo S."/>
            <person name="Pangilinan J."/>
            <person name="Riley R."/>
            <person name="LaButti K."/>
            <person name="Andreopoulos B."/>
            <person name="Lipzen A."/>
            <person name="Chen C."/>
            <person name="Yan M."/>
            <person name="Daum C."/>
            <person name="Ng V."/>
            <person name="Clum A."/>
            <person name="Steindorff A."/>
            <person name="Ohm R.A."/>
            <person name="Martin F."/>
            <person name="Silar P."/>
            <person name="Natvig D.O."/>
            <person name="Lalanne C."/>
            <person name="Gautier V."/>
            <person name="Ament-Velasquez S.L."/>
            <person name="Kruys A."/>
            <person name="Hutchinson M.I."/>
            <person name="Powell A.J."/>
            <person name="Barry K."/>
            <person name="Miller A.N."/>
            <person name="Grigoriev I.V."/>
            <person name="Debuchy R."/>
            <person name="Gladieux P."/>
            <person name="Hiltunen Thoren M."/>
            <person name="Johannesson H."/>
        </authorList>
    </citation>
    <scope>NUCLEOTIDE SEQUENCE</scope>
    <source>
        <strain evidence="6">FGSC 1904</strain>
    </source>
</reference>
<dbReference type="AlphaFoldDB" id="A0AAE0UGI3"/>
<dbReference type="GO" id="GO:0016618">
    <property type="term" value="F:hydroxypyruvate reductase [NAD(P)H] activity"/>
    <property type="evidence" value="ECO:0007669"/>
    <property type="project" value="TreeGrafter"/>
</dbReference>
<dbReference type="InterPro" id="IPR036291">
    <property type="entry name" value="NAD(P)-bd_dom_sf"/>
</dbReference>
<evidence type="ECO:0000256" key="3">
    <source>
        <dbReference type="SAM" id="MobiDB-lite"/>
    </source>
</evidence>
<dbReference type="InterPro" id="IPR006139">
    <property type="entry name" value="D-isomer_2_OHA_DH_cat_dom"/>
</dbReference>
<reference evidence="6" key="2">
    <citation type="submission" date="2023-07" db="EMBL/GenBank/DDBJ databases">
        <authorList>
            <consortium name="Lawrence Berkeley National Laboratory"/>
            <person name="Haridas S."/>
            <person name="Hensen N."/>
            <person name="Bonometti L."/>
            <person name="Westerberg I."/>
            <person name="Brannstrom I.O."/>
            <person name="Guillou S."/>
            <person name="Cros-Aarteil S."/>
            <person name="Calhoun S."/>
            <person name="Kuo A."/>
            <person name="Mondo S."/>
            <person name="Pangilinan J."/>
            <person name="Riley R."/>
            <person name="LaButti K."/>
            <person name="Andreopoulos B."/>
            <person name="Lipzen A."/>
            <person name="Chen C."/>
            <person name="Yanf M."/>
            <person name="Daum C."/>
            <person name="Ng V."/>
            <person name="Clum A."/>
            <person name="Steindorff A."/>
            <person name="Ohm R."/>
            <person name="Martin F."/>
            <person name="Silar P."/>
            <person name="Natvig D."/>
            <person name="Lalanne C."/>
            <person name="Gautier V."/>
            <person name="Ament-velasquez S.L."/>
            <person name="Kruys A."/>
            <person name="Hutchinson M.I."/>
            <person name="Powell A.J."/>
            <person name="Barry K."/>
            <person name="Miller A.N."/>
            <person name="Grigoriev I.V."/>
            <person name="Debuchy R."/>
            <person name="Gladieux P."/>
            <person name="Thoren M.H."/>
            <person name="Johannesson H."/>
        </authorList>
    </citation>
    <scope>NUCLEOTIDE SEQUENCE</scope>
    <source>
        <strain evidence="6">FGSC 1904</strain>
    </source>
</reference>
<keyword evidence="7" id="KW-1185">Reference proteome</keyword>
<dbReference type="InterPro" id="IPR006140">
    <property type="entry name" value="D-isomer_DH_NAD-bd"/>
</dbReference>
<dbReference type="Gene3D" id="3.40.50.720">
    <property type="entry name" value="NAD(P)-binding Rossmann-like Domain"/>
    <property type="match status" value="2"/>
</dbReference>
<dbReference type="Proteomes" id="UP001281003">
    <property type="component" value="Unassembled WGS sequence"/>
</dbReference>
<dbReference type="PANTHER" id="PTHR10996">
    <property type="entry name" value="2-HYDROXYACID DEHYDROGENASE-RELATED"/>
    <property type="match status" value="1"/>
</dbReference>
<accession>A0AAE0UGI3</accession>
<evidence type="ECO:0000256" key="1">
    <source>
        <dbReference type="ARBA" id="ARBA00023002"/>
    </source>
</evidence>
<keyword evidence="1 2" id="KW-0560">Oxidoreductase</keyword>
<dbReference type="GO" id="GO:0005829">
    <property type="term" value="C:cytosol"/>
    <property type="evidence" value="ECO:0007669"/>
    <property type="project" value="TreeGrafter"/>
</dbReference>
<evidence type="ECO:0000313" key="6">
    <source>
        <dbReference type="EMBL" id="KAK3403416.1"/>
    </source>
</evidence>